<keyword evidence="1" id="KW-0732">Signal</keyword>
<keyword evidence="4" id="KW-1185">Reference proteome</keyword>
<protein>
    <submittedName>
        <fullName evidence="3">DUF5103 domain-containing protein</fullName>
    </submittedName>
</protein>
<gene>
    <name evidence="3" type="ORF">JCM31826_10250</name>
</gene>
<comment type="caution">
    <text evidence="3">The sequence shown here is derived from an EMBL/GenBank/DDBJ whole genome shotgun (WGS) entry which is preliminary data.</text>
</comment>
<accession>A0A401XKM1</accession>
<feature type="domain" description="Type 9 secretion system plug protein N-terminal" evidence="2">
    <location>
        <begin position="53"/>
        <end position="177"/>
    </location>
</feature>
<reference evidence="3 4" key="1">
    <citation type="submission" date="2018-11" db="EMBL/GenBank/DDBJ databases">
        <title>Schleiferia aggregans sp. nov., a moderately thermophilic heterotrophic bacterium isolated from microbial mats at a terrestrial hot spring.</title>
        <authorList>
            <person name="Iino T."/>
            <person name="Ohkuma M."/>
            <person name="Haruta S."/>
        </authorList>
    </citation>
    <scope>NUCLEOTIDE SEQUENCE [LARGE SCALE GENOMIC DNA]</scope>
    <source>
        <strain evidence="3 4">LA</strain>
    </source>
</reference>
<dbReference type="Pfam" id="PF17116">
    <property type="entry name" value="T9SS_plug_1st"/>
    <property type="match status" value="1"/>
</dbReference>
<dbReference type="InterPro" id="IPR031345">
    <property type="entry name" value="T9SS_Plug_N"/>
</dbReference>
<evidence type="ECO:0000256" key="1">
    <source>
        <dbReference type="SAM" id="SignalP"/>
    </source>
</evidence>
<evidence type="ECO:0000313" key="4">
    <source>
        <dbReference type="Proteomes" id="UP000286715"/>
    </source>
</evidence>
<organism evidence="3 4">
    <name type="scientific">Thermaurantimonas aggregans</name>
    <dbReference type="NCBI Taxonomy" id="2173829"/>
    <lineage>
        <taxon>Bacteria</taxon>
        <taxon>Pseudomonadati</taxon>
        <taxon>Bacteroidota</taxon>
        <taxon>Flavobacteriia</taxon>
        <taxon>Flavobacteriales</taxon>
        <taxon>Schleiferiaceae</taxon>
        <taxon>Thermaurantimonas</taxon>
    </lineage>
</organism>
<evidence type="ECO:0000259" key="2">
    <source>
        <dbReference type="Pfam" id="PF17116"/>
    </source>
</evidence>
<feature type="chain" id="PRO_5019565791" evidence="1">
    <location>
        <begin position="40"/>
        <end position="439"/>
    </location>
</feature>
<dbReference type="AlphaFoldDB" id="A0A401XKM1"/>
<dbReference type="EMBL" id="BHZE01000008">
    <property type="protein sequence ID" value="GCD77543.1"/>
    <property type="molecule type" value="Genomic_DNA"/>
</dbReference>
<proteinExistence type="predicted"/>
<dbReference type="Proteomes" id="UP000286715">
    <property type="component" value="Unassembled WGS sequence"/>
</dbReference>
<name>A0A401XKM1_9FLAO</name>
<sequence>MVINLWESVSLLKKPMVLNIKRLLLTAAVKLLLSQSVAAQEIVYENKTYTPNVKTILLHPVGNETGFPAIRLNSGDRLILRFDDMDEGVKNYQYTFVHCNADWTPSRLSKNEYLNGMTDNFIQNYEFSFNTFYPYTHFYLTFPNQNVQFKISGNYLLIVYENSINKPVLTRRFIVYEEVTNVGMEVRRPTDVRYNNTHQEVDIYLNHAGYIIPDPYVDLNLTILQNQRWDNALTTLKPLFVQQGRIIYNYDNGENLFQAGNEFRVFDMKNLQVLGIGMMKTELDQNNWNVYLFRESPRRADRYVFWQDINGQYVIRRQNSSNPHTESDYAWVDFQLIVPTPFAEGDIFVWGQLSDWQLLPEYRMNYDYEKRAYTAKILLKQGYYNYLYALQTDNGQADLMPIEGSYWETENEYTAIFYHREIGIRYDRVIGFARLSSRR</sequence>
<evidence type="ECO:0000313" key="3">
    <source>
        <dbReference type="EMBL" id="GCD77543.1"/>
    </source>
</evidence>
<feature type="signal peptide" evidence="1">
    <location>
        <begin position="1"/>
        <end position="39"/>
    </location>
</feature>